<evidence type="ECO:0000313" key="3">
    <source>
        <dbReference type="Proteomes" id="UP000238375"/>
    </source>
</evidence>
<reference evidence="2 3" key="1">
    <citation type="submission" date="2018-03" db="EMBL/GenBank/DDBJ databases">
        <title>Genomic Encyclopedia of Archaeal and Bacterial Type Strains, Phase II (KMG-II): from individual species to whole genera.</title>
        <authorList>
            <person name="Goeker M."/>
        </authorList>
    </citation>
    <scope>NUCLEOTIDE SEQUENCE [LARGE SCALE GENOMIC DNA]</scope>
    <source>
        <strain evidence="2 3">DSM 28354</strain>
    </source>
</reference>
<dbReference type="GO" id="GO:0032259">
    <property type="term" value="P:methylation"/>
    <property type="evidence" value="ECO:0007669"/>
    <property type="project" value="UniProtKB-KW"/>
</dbReference>
<dbReference type="RefSeq" id="WP_106139142.1">
    <property type="nucleotide sequence ID" value="NZ_PVTE01000015.1"/>
</dbReference>
<dbReference type="GO" id="GO:0008168">
    <property type="term" value="F:methyltransferase activity"/>
    <property type="evidence" value="ECO:0007669"/>
    <property type="project" value="UniProtKB-KW"/>
</dbReference>
<evidence type="ECO:0000259" key="1">
    <source>
        <dbReference type="Pfam" id="PF13649"/>
    </source>
</evidence>
<feature type="domain" description="Methyltransferase" evidence="1">
    <location>
        <begin position="50"/>
        <end position="146"/>
    </location>
</feature>
<proteinExistence type="predicted"/>
<accession>A0A2T0SNK7</accession>
<organism evidence="2 3">
    <name type="scientific">Spirosoma oryzae</name>
    <dbReference type="NCBI Taxonomy" id="1469603"/>
    <lineage>
        <taxon>Bacteria</taxon>
        <taxon>Pseudomonadati</taxon>
        <taxon>Bacteroidota</taxon>
        <taxon>Cytophagia</taxon>
        <taxon>Cytophagales</taxon>
        <taxon>Cytophagaceae</taxon>
        <taxon>Spirosoma</taxon>
    </lineage>
</organism>
<gene>
    <name evidence="2" type="ORF">CLV58_11587</name>
</gene>
<keyword evidence="2" id="KW-0808">Transferase</keyword>
<dbReference type="InterPro" id="IPR029063">
    <property type="entry name" value="SAM-dependent_MTases_sf"/>
</dbReference>
<dbReference type="CDD" id="cd02440">
    <property type="entry name" value="AdoMet_MTases"/>
    <property type="match status" value="1"/>
</dbReference>
<dbReference type="Proteomes" id="UP000238375">
    <property type="component" value="Unassembled WGS sequence"/>
</dbReference>
<dbReference type="AlphaFoldDB" id="A0A2T0SNK7"/>
<sequence length="217" mass="23909">MKTAIPPQKPALRCNGLNRFFDQVMALTIREKRLRTLLLEPIRKHKPRYILDVGCGTGTLALLLHRQFPGARVFGLDGDETALVIARQKNAVAGWPVILDQGLSTALPYPDEGLDIVTCILLLHRLSDADKKQSIGEMRRVLTSGGTLMLADWDKPASELIGLLFLGLQLFDGFDTQKANVHGLIPAILYDSGFKQITQTGHVTTLLGTLAIYRAKL</sequence>
<dbReference type="Pfam" id="PF13649">
    <property type="entry name" value="Methyltransf_25"/>
    <property type="match status" value="1"/>
</dbReference>
<name>A0A2T0SNK7_9BACT</name>
<dbReference type="Gene3D" id="3.40.50.150">
    <property type="entry name" value="Vaccinia Virus protein VP39"/>
    <property type="match status" value="1"/>
</dbReference>
<evidence type="ECO:0000313" key="2">
    <source>
        <dbReference type="EMBL" id="PRY35004.1"/>
    </source>
</evidence>
<dbReference type="PANTHER" id="PTHR43591">
    <property type="entry name" value="METHYLTRANSFERASE"/>
    <property type="match status" value="1"/>
</dbReference>
<dbReference type="EMBL" id="PVTE01000015">
    <property type="protein sequence ID" value="PRY35004.1"/>
    <property type="molecule type" value="Genomic_DNA"/>
</dbReference>
<dbReference type="PANTHER" id="PTHR43591:SF24">
    <property type="entry name" value="2-METHOXY-6-POLYPRENYL-1,4-BENZOQUINOL METHYLASE, MITOCHONDRIAL"/>
    <property type="match status" value="1"/>
</dbReference>
<dbReference type="InterPro" id="IPR041698">
    <property type="entry name" value="Methyltransf_25"/>
</dbReference>
<keyword evidence="2" id="KW-0489">Methyltransferase</keyword>
<keyword evidence="3" id="KW-1185">Reference proteome</keyword>
<dbReference type="OrthoDB" id="1493020at2"/>
<protein>
    <submittedName>
        <fullName evidence="2">Methyltransferase family protein</fullName>
    </submittedName>
</protein>
<dbReference type="SUPFAM" id="SSF53335">
    <property type="entry name" value="S-adenosyl-L-methionine-dependent methyltransferases"/>
    <property type="match status" value="1"/>
</dbReference>
<comment type="caution">
    <text evidence="2">The sequence shown here is derived from an EMBL/GenBank/DDBJ whole genome shotgun (WGS) entry which is preliminary data.</text>
</comment>